<protein>
    <recommendedName>
        <fullName evidence="2">histidine kinase</fullName>
        <ecNumber evidence="2">2.7.13.3</ecNumber>
    </recommendedName>
</protein>
<dbReference type="SUPFAM" id="SSF47384">
    <property type="entry name" value="Homodimeric domain of signal transducing histidine kinase"/>
    <property type="match status" value="1"/>
</dbReference>
<dbReference type="SUPFAM" id="SSF55874">
    <property type="entry name" value="ATPase domain of HSP90 chaperone/DNA topoisomerase II/histidine kinase"/>
    <property type="match status" value="1"/>
</dbReference>
<dbReference type="RefSeq" id="WP_138365803.1">
    <property type="nucleotide sequence ID" value="NZ_VCEJ01000004.1"/>
</dbReference>
<dbReference type="GO" id="GO:0016020">
    <property type="term" value="C:membrane"/>
    <property type="evidence" value="ECO:0007669"/>
    <property type="project" value="UniProtKB-SubCell"/>
</dbReference>
<evidence type="ECO:0000256" key="4">
    <source>
        <dbReference type="ARBA" id="ARBA00022679"/>
    </source>
</evidence>
<gene>
    <name evidence="8" type="ORF">FEN17_13115</name>
</gene>
<dbReference type="Gene3D" id="3.30.565.10">
    <property type="entry name" value="Histidine kinase-like ATPase, C-terminal domain"/>
    <property type="match status" value="1"/>
</dbReference>
<dbReference type="InterPro" id="IPR005467">
    <property type="entry name" value="His_kinase_dom"/>
</dbReference>
<name>A0A5R9KVY4_9BACT</name>
<sequence length="555" mass="63090">MYILTKLTLSNDLDLMLAHKRSMQVADYGGIGIIQQTSFATAVSEVCRLMLDKESRPCMYLGVLKSKTGRSCVYARITDPRVTSINIQNPNLVYARKLVHGFTVEDDAITLICEMPTTVRLSKELIANGQKLFEELPAVTPYEEAKRLNDQLQEMANRLGESEKKYQVLTDSLPLMMFTVRSDGQMLFANEGFMHFAGTRAFEQLNWLTWLADRQSGISISRILEKMKTGEAFSLEISLKQSLDENRWHLLSMNPIENPLTGQVDWSGFLVNIHAQKLVEETLRDNEELRHIRLALETRQKELDLTVANLNRSNQELAKFAYVASHDLQEPARKMVVFSDMLLSKYHDSLPADGAGILKRIKTGSERMVAVIRDLLDYSKISIDRHIEIEPVQLTQIVQQAREQLEAQIADSGAEVRLDNDLTFMGNKQLLALLFQNLIGNAIKFVEKDIRPEIVISAQQVRLSELKGVNLDPNWAWTSISVTDNGIGFDERFLERIFEMFQRLHSQDQYKGTGIGLAICKRIAEMHRGQLIARSKVSKGSVFTIYLPNIKLSEH</sequence>
<dbReference type="Pfam" id="PF00512">
    <property type="entry name" value="HisKA"/>
    <property type="match status" value="1"/>
</dbReference>
<dbReference type="SUPFAM" id="SSF55785">
    <property type="entry name" value="PYP-like sensor domain (PAS domain)"/>
    <property type="match status" value="1"/>
</dbReference>
<evidence type="ECO:0000256" key="1">
    <source>
        <dbReference type="ARBA" id="ARBA00000085"/>
    </source>
</evidence>
<dbReference type="InterPro" id="IPR035965">
    <property type="entry name" value="PAS-like_dom_sf"/>
</dbReference>
<comment type="catalytic activity">
    <reaction evidence="1">
        <text>ATP + protein L-histidine = ADP + protein N-phospho-L-histidine.</text>
        <dbReference type="EC" id="2.7.13.3"/>
    </reaction>
</comment>
<dbReference type="PANTHER" id="PTHR42878">
    <property type="entry name" value="TWO-COMPONENT HISTIDINE KINASE"/>
    <property type="match status" value="1"/>
</dbReference>
<evidence type="ECO:0000256" key="3">
    <source>
        <dbReference type="ARBA" id="ARBA00022553"/>
    </source>
</evidence>
<dbReference type="InterPro" id="IPR050351">
    <property type="entry name" value="BphY/WalK/GraS-like"/>
</dbReference>
<evidence type="ECO:0000256" key="5">
    <source>
        <dbReference type="ARBA" id="ARBA00022777"/>
    </source>
</evidence>
<dbReference type="Gene3D" id="3.30.450.20">
    <property type="entry name" value="PAS domain"/>
    <property type="match status" value="1"/>
</dbReference>
<dbReference type="GO" id="GO:0007234">
    <property type="term" value="P:osmosensory signaling via phosphorelay pathway"/>
    <property type="evidence" value="ECO:0007669"/>
    <property type="project" value="TreeGrafter"/>
</dbReference>
<dbReference type="GO" id="GO:0000155">
    <property type="term" value="F:phosphorelay sensor kinase activity"/>
    <property type="evidence" value="ECO:0007669"/>
    <property type="project" value="InterPro"/>
</dbReference>
<dbReference type="InterPro" id="IPR036097">
    <property type="entry name" value="HisK_dim/P_sf"/>
</dbReference>
<dbReference type="GO" id="GO:0030295">
    <property type="term" value="F:protein kinase activator activity"/>
    <property type="evidence" value="ECO:0007669"/>
    <property type="project" value="TreeGrafter"/>
</dbReference>
<dbReference type="PANTHER" id="PTHR42878:SF15">
    <property type="entry name" value="BACTERIOPHYTOCHROME"/>
    <property type="match status" value="1"/>
</dbReference>
<dbReference type="PROSITE" id="PS50109">
    <property type="entry name" value="HIS_KIN"/>
    <property type="match status" value="1"/>
</dbReference>
<evidence type="ECO:0000313" key="9">
    <source>
        <dbReference type="Proteomes" id="UP000306402"/>
    </source>
</evidence>
<evidence type="ECO:0000256" key="2">
    <source>
        <dbReference type="ARBA" id="ARBA00012438"/>
    </source>
</evidence>
<dbReference type="EC" id="2.7.13.3" evidence="2"/>
<evidence type="ECO:0000259" key="7">
    <source>
        <dbReference type="PROSITE" id="PS50109"/>
    </source>
</evidence>
<dbReference type="EMBL" id="VCEJ01000004">
    <property type="protein sequence ID" value="TLV00423.1"/>
    <property type="molecule type" value="Genomic_DNA"/>
</dbReference>
<dbReference type="Gene3D" id="1.10.287.130">
    <property type="match status" value="1"/>
</dbReference>
<dbReference type="InterPro" id="IPR036890">
    <property type="entry name" value="HATPase_C_sf"/>
</dbReference>
<keyword evidence="3" id="KW-0597">Phosphoprotein</keyword>
<feature type="domain" description="Histidine kinase" evidence="7">
    <location>
        <begin position="323"/>
        <end position="551"/>
    </location>
</feature>
<dbReference type="SMART" id="SM00387">
    <property type="entry name" value="HATPase_c"/>
    <property type="match status" value="1"/>
</dbReference>
<keyword evidence="9" id="KW-1185">Reference proteome</keyword>
<reference evidence="8 9" key="1">
    <citation type="submission" date="2019-05" db="EMBL/GenBank/DDBJ databases">
        <authorList>
            <person name="Qu J.-H."/>
        </authorList>
    </citation>
    <scope>NUCLEOTIDE SEQUENCE [LARGE SCALE GENOMIC DNA]</scope>
    <source>
        <strain evidence="8 9">T17</strain>
    </source>
</reference>
<comment type="caution">
    <text evidence="8">The sequence shown here is derived from an EMBL/GenBank/DDBJ whole genome shotgun (WGS) entry which is preliminary data.</text>
</comment>
<dbReference type="GO" id="GO:0000156">
    <property type="term" value="F:phosphorelay response regulator activity"/>
    <property type="evidence" value="ECO:0007669"/>
    <property type="project" value="TreeGrafter"/>
</dbReference>
<organism evidence="8 9">
    <name type="scientific">Dyadobacter luticola</name>
    <dbReference type="NCBI Taxonomy" id="1979387"/>
    <lineage>
        <taxon>Bacteria</taxon>
        <taxon>Pseudomonadati</taxon>
        <taxon>Bacteroidota</taxon>
        <taxon>Cytophagia</taxon>
        <taxon>Cytophagales</taxon>
        <taxon>Spirosomataceae</taxon>
        <taxon>Dyadobacter</taxon>
    </lineage>
</organism>
<dbReference type="Proteomes" id="UP000306402">
    <property type="component" value="Unassembled WGS sequence"/>
</dbReference>
<keyword evidence="6" id="KW-0472">Membrane</keyword>
<proteinExistence type="predicted"/>
<dbReference type="InterPro" id="IPR004358">
    <property type="entry name" value="Sig_transdc_His_kin-like_C"/>
</dbReference>
<dbReference type="CDD" id="cd00082">
    <property type="entry name" value="HisKA"/>
    <property type="match status" value="1"/>
</dbReference>
<keyword evidence="5" id="KW-0418">Kinase</keyword>
<dbReference type="InterPro" id="IPR003661">
    <property type="entry name" value="HisK_dim/P_dom"/>
</dbReference>
<dbReference type="AlphaFoldDB" id="A0A5R9KVY4"/>
<dbReference type="OrthoDB" id="9766459at2"/>
<dbReference type="FunFam" id="3.30.565.10:FF:000006">
    <property type="entry name" value="Sensor histidine kinase WalK"/>
    <property type="match status" value="1"/>
</dbReference>
<dbReference type="InterPro" id="IPR003594">
    <property type="entry name" value="HATPase_dom"/>
</dbReference>
<keyword evidence="4" id="KW-0808">Transferase</keyword>
<dbReference type="SMART" id="SM00388">
    <property type="entry name" value="HisKA"/>
    <property type="match status" value="1"/>
</dbReference>
<evidence type="ECO:0000256" key="6">
    <source>
        <dbReference type="ARBA" id="ARBA00023136"/>
    </source>
</evidence>
<accession>A0A5R9KVY4</accession>
<dbReference type="CDD" id="cd00130">
    <property type="entry name" value="PAS"/>
    <property type="match status" value="1"/>
</dbReference>
<dbReference type="Pfam" id="PF02518">
    <property type="entry name" value="HATPase_c"/>
    <property type="match status" value="1"/>
</dbReference>
<evidence type="ECO:0000313" key="8">
    <source>
        <dbReference type="EMBL" id="TLV00423.1"/>
    </source>
</evidence>
<dbReference type="PRINTS" id="PR00344">
    <property type="entry name" value="BCTRLSENSOR"/>
</dbReference>
<dbReference type="InterPro" id="IPR000014">
    <property type="entry name" value="PAS"/>
</dbReference>